<dbReference type="InterPro" id="IPR011701">
    <property type="entry name" value="MFS"/>
</dbReference>
<evidence type="ECO:0000256" key="6">
    <source>
        <dbReference type="SAM" id="Phobius"/>
    </source>
</evidence>
<dbReference type="InterPro" id="IPR036259">
    <property type="entry name" value="MFS_trans_sf"/>
</dbReference>
<dbReference type="SUPFAM" id="SSF103473">
    <property type="entry name" value="MFS general substrate transporter"/>
    <property type="match status" value="1"/>
</dbReference>
<dbReference type="PROSITE" id="PS50850">
    <property type="entry name" value="MFS"/>
    <property type="match status" value="1"/>
</dbReference>
<evidence type="ECO:0000256" key="2">
    <source>
        <dbReference type="ARBA" id="ARBA00022692"/>
    </source>
</evidence>
<keyword evidence="2 6" id="KW-0812">Transmembrane</keyword>
<feature type="transmembrane region" description="Helical" evidence="6">
    <location>
        <begin position="107"/>
        <end position="131"/>
    </location>
</feature>
<keyword evidence="9" id="KW-1185">Reference proteome</keyword>
<feature type="transmembrane region" description="Helical" evidence="6">
    <location>
        <begin position="224"/>
        <end position="246"/>
    </location>
</feature>
<organism evidence="8 9">
    <name type="scientific">Knoellia aerolata DSM 18566</name>
    <dbReference type="NCBI Taxonomy" id="1385519"/>
    <lineage>
        <taxon>Bacteria</taxon>
        <taxon>Bacillati</taxon>
        <taxon>Actinomycetota</taxon>
        <taxon>Actinomycetes</taxon>
        <taxon>Micrococcales</taxon>
        <taxon>Intrasporangiaceae</taxon>
        <taxon>Knoellia</taxon>
    </lineage>
</organism>
<feature type="transmembrane region" description="Helical" evidence="6">
    <location>
        <begin position="372"/>
        <end position="394"/>
    </location>
</feature>
<feature type="transmembrane region" description="Helical" evidence="6">
    <location>
        <begin position="171"/>
        <end position="189"/>
    </location>
</feature>
<evidence type="ECO:0000256" key="1">
    <source>
        <dbReference type="ARBA" id="ARBA00004651"/>
    </source>
</evidence>
<gene>
    <name evidence="8" type="ORF">N801_10205</name>
</gene>
<evidence type="ECO:0000256" key="5">
    <source>
        <dbReference type="SAM" id="MobiDB-lite"/>
    </source>
</evidence>
<keyword evidence="4 6" id="KW-0472">Membrane</keyword>
<dbReference type="EMBL" id="AVPL01000027">
    <property type="protein sequence ID" value="KGN40954.1"/>
    <property type="molecule type" value="Genomic_DNA"/>
</dbReference>
<evidence type="ECO:0000259" key="7">
    <source>
        <dbReference type="PROSITE" id="PS50850"/>
    </source>
</evidence>
<dbReference type="STRING" id="1385519.N801_10205"/>
<evidence type="ECO:0000313" key="9">
    <source>
        <dbReference type="Proteomes" id="UP000030013"/>
    </source>
</evidence>
<feature type="transmembrane region" description="Helical" evidence="6">
    <location>
        <begin position="16"/>
        <end position="37"/>
    </location>
</feature>
<dbReference type="PANTHER" id="PTHR23531">
    <property type="entry name" value="QUINOLENE RESISTANCE PROTEIN NORA"/>
    <property type="match status" value="1"/>
</dbReference>
<proteinExistence type="predicted"/>
<comment type="subcellular location">
    <subcellularLocation>
        <location evidence="1">Cell membrane</location>
        <topology evidence="1">Multi-pass membrane protein</topology>
    </subcellularLocation>
</comment>
<dbReference type="PANTHER" id="PTHR23531:SF1">
    <property type="entry name" value="QUINOLENE RESISTANCE PROTEIN NORA"/>
    <property type="match status" value="1"/>
</dbReference>
<dbReference type="AlphaFoldDB" id="A0A0A0JWB7"/>
<dbReference type="GO" id="GO:0022857">
    <property type="term" value="F:transmembrane transporter activity"/>
    <property type="evidence" value="ECO:0007669"/>
    <property type="project" value="InterPro"/>
</dbReference>
<dbReference type="GO" id="GO:0005886">
    <property type="term" value="C:plasma membrane"/>
    <property type="evidence" value="ECO:0007669"/>
    <property type="project" value="UniProtKB-SubCell"/>
</dbReference>
<protein>
    <recommendedName>
        <fullName evidence="7">Major facilitator superfamily (MFS) profile domain-containing protein</fullName>
    </recommendedName>
</protein>
<evidence type="ECO:0000256" key="4">
    <source>
        <dbReference type="ARBA" id="ARBA00023136"/>
    </source>
</evidence>
<dbReference type="Proteomes" id="UP000030013">
    <property type="component" value="Unassembled WGS sequence"/>
</dbReference>
<dbReference type="Pfam" id="PF07690">
    <property type="entry name" value="MFS_1"/>
    <property type="match status" value="1"/>
</dbReference>
<keyword evidence="3 6" id="KW-1133">Transmembrane helix</keyword>
<feature type="transmembrane region" description="Helical" evidence="6">
    <location>
        <begin position="252"/>
        <end position="272"/>
    </location>
</feature>
<dbReference type="eggNOG" id="COG2814">
    <property type="taxonomic scope" value="Bacteria"/>
</dbReference>
<feature type="transmembrane region" description="Helical" evidence="6">
    <location>
        <begin position="82"/>
        <end position="101"/>
    </location>
</feature>
<name>A0A0A0JWB7_9MICO</name>
<sequence length="411" mass="40896">MSTTLAPRTPLVTRPFALLGCAELAYFTAEGVAIYTLPLHVTGPLGSDTAGAGVAFGAFAVAALVLRPFAGRLCDTIGRRPLLVTGAVLAALTLALTPYAVGLAHVVALRLVLGVADAAFFVAAIAALVDLAPPDRLGEAQSYNSLGLYLGLTLGPLLGEATVRSWGFDGAWLVAAALAGLAGALVTGVGETLAPAPGPDAHAAHGPTRSGASPRGRLIHRPSVPIGLAFLTSIVAMGGFLAFAALRATEVGLANASLPVVVYGAVVVLCRLTFARLVDRVTPLLLGAAALATMAAGLLVIVTTGTATGLVVGAVVLGVGISFSTPAFFTAIFAAADPADRGAASGTATACIDLGVGIGPVVLGFVAQSAGIPTAFAISALVAGAGAAWSLVLLRRPAVPVLRQRQRQAAT</sequence>
<dbReference type="InterPro" id="IPR020846">
    <property type="entry name" value="MFS_dom"/>
</dbReference>
<dbReference type="Gene3D" id="1.20.1250.20">
    <property type="entry name" value="MFS general substrate transporter like domains"/>
    <property type="match status" value="1"/>
</dbReference>
<dbReference type="RefSeq" id="WP_035937656.1">
    <property type="nucleotide sequence ID" value="NZ_AVPL01000027.1"/>
</dbReference>
<comment type="caution">
    <text evidence="8">The sequence shown here is derived from an EMBL/GenBank/DDBJ whole genome shotgun (WGS) entry which is preliminary data.</text>
</comment>
<dbReference type="InterPro" id="IPR052714">
    <property type="entry name" value="MFS_Exporter"/>
</dbReference>
<feature type="transmembrane region" description="Helical" evidence="6">
    <location>
        <begin position="284"/>
        <end position="304"/>
    </location>
</feature>
<feature type="domain" description="Major facilitator superfamily (MFS) profile" evidence="7">
    <location>
        <begin position="1"/>
        <end position="398"/>
    </location>
</feature>
<feature type="region of interest" description="Disordered" evidence="5">
    <location>
        <begin position="197"/>
        <end position="216"/>
    </location>
</feature>
<feature type="transmembrane region" description="Helical" evidence="6">
    <location>
        <begin position="49"/>
        <end position="70"/>
    </location>
</feature>
<evidence type="ECO:0000313" key="8">
    <source>
        <dbReference type="EMBL" id="KGN40954.1"/>
    </source>
</evidence>
<feature type="transmembrane region" description="Helical" evidence="6">
    <location>
        <begin position="310"/>
        <end position="335"/>
    </location>
</feature>
<accession>A0A0A0JWB7</accession>
<evidence type="ECO:0000256" key="3">
    <source>
        <dbReference type="ARBA" id="ARBA00022989"/>
    </source>
</evidence>
<reference evidence="8 9" key="1">
    <citation type="submission" date="2013-08" db="EMBL/GenBank/DDBJ databases">
        <title>The genome sequence of Knoellia aerolata.</title>
        <authorList>
            <person name="Zhu W."/>
            <person name="Wang G."/>
        </authorList>
    </citation>
    <scope>NUCLEOTIDE SEQUENCE [LARGE SCALE GENOMIC DNA]</scope>
    <source>
        <strain evidence="8 9">DSM 18566</strain>
    </source>
</reference>